<dbReference type="SUPFAM" id="SSF50370">
    <property type="entry name" value="Ricin B-like lectins"/>
    <property type="match status" value="1"/>
</dbReference>
<dbReference type="EMBL" id="JBITYG010000004">
    <property type="protein sequence ID" value="MFI9101999.1"/>
    <property type="molecule type" value="Genomic_DNA"/>
</dbReference>
<organism evidence="3 4">
    <name type="scientific">Streptomyces fildesensis</name>
    <dbReference type="NCBI Taxonomy" id="375757"/>
    <lineage>
        <taxon>Bacteria</taxon>
        <taxon>Bacillati</taxon>
        <taxon>Actinomycetota</taxon>
        <taxon>Actinomycetes</taxon>
        <taxon>Kitasatosporales</taxon>
        <taxon>Streptomycetaceae</taxon>
        <taxon>Streptomyces</taxon>
    </lineage>
</organism>
<dbReference type="Gene3D" id="2.60.120.260">
    <property type="entry name" value="Galactose-binding domain-like"/>
    <property type="match status" value="1"/>
</dbReference>
<evidence type="ECO:0000313" key="4">
    <source>
        <dbReference type="Proteomes" id="UP001614394"/>
    </source>
</evidence>
<dbReference type="RefSeq" id="WP_399649079.1">
    <property type="nucleotide sequence ID" value="NZ_JBITYG010000004.1"/>
</dbReference>
<evidence type="ECO:0000313" key="3">
    <source>
        <dbReference type="EMBL" id="MFI9101999.1"/>
    </source>
</evidence>
<dbReference type="SUPFAM" id="SSF49785">
    <property type="entry name" value="Galactose-binding domain-like"/>
    <property type="match status" value="1"/>
</dbReference>
<dbReference type="Pfam" id="PF00754">
    <property type="entry name" value="F5_F8_type_C"/>
    <property type="match status" value="1"/>
</dbReference>
<name>A0ABW8C6G0_9ACTN</name>
<dbReference type="InterPro" id="IPR035992">
    <property type="entry name" value="Ricin_B-like_lectins"/>
</dbReference>
<protein>
    <submittedName>
        <fullName evidence="3">Discoidin domain-containing protein</fullName>
    </submittedName>
</protein>
<dbReference type="PROSITE" id="PS50022">
    <property type="entry name" value="FA58C_3"/>
    <property type="match status" value="1"/>
</dbReference>
<dbReference type="InterPro" id="IPR006311">
    <property type="entry name" value="TAT_signal"/>
</dbReference>
<dbReference type="Gene3D" id="2.80.10.50">
    <property type="match status" value="2"/>
</dbReference>
<keyword evidence="4" id="KW-1185">Reference proteome</keyword>
<dbReference type="PROSITE" id="PS51318">
    <property type="entry name" value="TAT"/>
    <property type="match status" value="1"/>
</dbReference>
<evidence type="ECO:0000256" key="1">
    <source>
        <dbReference type="SAM" id="SignalP"/>
    </source>
</evidence>
<dbReference type="InterPro" id="IPR000421">
    <property type="entry name" value="FA58C"/>
</dbReference>
<dbReference type="Proteomes" id="UP001614394">
    <property type="component" value="Unassembled WGS sequence"/>
</dbReference>
<accession>A0ABW8C6G0</accession>
<sequence>MSRTMSRRALVAFLATACLVLISAFAGLVNAAPSSAAPAATTQQTFLTFYGWYDNTPPGGDISYPQIHNTAGGTGTFADPITFATSKAELPAGTKVWVERVRKYFIMEDSCQECEADWSEEGPNGGPGLHHIDLWLGGKGGNAMNAIDCEDALTHYNADSTPTMEPVVVNPASNEPYDATPIFNTSTGKCYGGAQPNTTVGQYKNVSNAQCMEDPGNSSTPGTALKTAACNGSAAQRFTFHGAFMVINNLCAATSGSSIVLNACTGGPTQQWSVNPNGTISDMQTGQKCFRASGGNTVAGSCSGTASQWAFTPASATNDFSLSLNPAAGSVNAGSSTTSTVSVPVASGTAEPVTLSATGAPSGVSVSFAPSTVTAGGTSVMTVSATAAATAGSAALTVTGTSASAAHSTGYALTVTAPGGGPVLLSQGRTATASSVESSSFPAAAAFDGNLTSTRWASKEGSDPQWLRVDLGATANVSHVKLLWEAAYGKAYTIQTSPDGTTWTTIYSTTTGNGATDDLTGLTGTGRYVRVNGTARGTAYGYSLYEMQVYGTTAS</sequence>
<proteinExistence type="predicted"/>
<evidence type="ECO:0000259" key="2">
    <source>
        <dbReference type="PROSITE" id="PS50022"/>
    </source>
</evidence>
<dbReference type="Pfam" id="PF00652">
    <property type="entry name" value="Ricin_B_lectin"/>
    <property type="match status" value="1"/>
</dbReference>
<dbReference type="PROSITE" id="PS50231">
    <property type="entry name" value="RICIN_B_LECTIN"/>
    <property type="match status" value="1"/>
</dbReference>
<dbReference type="InterPro" id="IPR000772">
    <property type="entry name" value="Ricin_B_lectin"/>
</dbReference>
<comment type="caution">
    <text evidence="3">The sequence shown here is derived from an EMBL/GenBank/DDBJ whole genome shotgun (WGS) entry which is preliminary data.</text>
</comment>
<reference evidence="3 4" key="1">
    <citation type="submission" date="2024-10" db="EMBL/GenBank/DDBJ databases">
        <title>The Natural Products Discovery Center: Release of the First 8490 Sequenced Strains for Exploring Actinobacteria Biosynthetic Diversity.</title>
        <authorList>
            <person name="Kalkreuter E."/>
            <person name="Kautsar S.A."/>
            <person name="Yang D."/>
            <person name="Bader C.D."/>
            <person name="Teijaro C.N."/>
            <person name="Fluegel L."/>
            <person name="Davis C.M."/>
            <person name="Simpson J.R."/>
            <person name="Lauterbach L."/>
            <person name="Steele A.D."/>
            <person name="Gui C."/>
            <person name="Meng S."/>
            <person name="Li G."/>
            <person name="Viehrig K."/>
            <person name="Ye F."/>
            <person name="Su P."/>
            <person name="Kiefer A.F."/>
            <person name="Nichols A."/>
            <person name="Cepeda A.J."/>
            <person name="Yan W."/>
            <person name="Fan B."/>
            <person name="Jiang Y."/>
            <person name="Adhikari A."/>
            <person name="Zheng C.-J."/>
            <person name="Schuster L."/>
            <person name="Cowan T.M."/>
            <person name="Smanski M.J."/>
            <person name="Chevrette M.G."/>
            <person name="De Carvalho L.P.S."/>
            <person name="Shen B."/>
        </authorList>
    </citation>
    <scope>NUCLEOTIDE SEQUENCE [LARGE SCALE GENOMIC DNA]</scope>
    <source>
        <strain evidence="3 4">NPDC053399</strain>
    </source>
</reference>
<feature type="signal peptide" evidence="1">
    <location>
        <begin position="1"/>
        <end position="31"/>
    </location>
</feature>
<gene>
    <name evidence="3" type="ORF">ACIGXA_15895</name>
</gene>
<dbReference type="InterPro" id="IPR008979">
    <property type="entry name" value="Galactose-bd-like_sf"/>
</dbReference>
<feature type="domain" description="F5/8 type C" evidence="2">
    <location>
        <begin position="411"/>
        <end position="552"/>
    </location>
</feature>
<feature type="chain" id="PRO_5045420504" evidence="1">
    <location>
        <begin position="32"/>
        <end position="555"/>
    </location>
</feature>
<dbReference type="SMART" id="SM00458">
    <property type="entry name" value="RICIN"/>
    <property type="match status" value="1"/>
</dbReference>
<keyword evidence="1" id="KW-0732">Signal</keyword>